<evidence type="ECO:0000259" key="3">
    <source>
        <dbReference type="SMART" id="SM00903"/>
    </source>
</evidence>
<keyword evidence="2" id="KW-0560">Oxidoreductase</keyword>
<dbReference type="GO" id="GO:0010181">
    <property type="term" value="F:FMN binding"/>
    <property type="evidence" value="ECO:0007669"/>
    <property type="project" value="InterPro"/>
</dbReference>
<dbReference type="PANTHER" id="PTHR30466:SF11">
    <property type="entry name" value="FLAVIN-DEPENDENT MONOOXYGENASE, REDUCTASE SUBUNIT HSAB"/>
    <property type="match status" value="1"/>
</dbReference>
<comment type="caution">
    <text evidence="4">The sequence shown here is derived from an EMBL/GenBank/DDBJ whole genome shotgun (WGS) entry which is preliminary data.</text>
</comment>
<reference evidence="5" key="1">
    <citation type="submission" date="2016-07" db="EMBL/GenBank/DDBJ databases">
        <authorList>
            <person name="Florea S."/>
            <person name="Webb J.S."/>
            <person name="Jaromczyk J."/>
            <person name="Schardl C.L."/>
        </authorList>
    </citation>
    <scope>NUCLEOTIDE SEQUENCE [LARGE SCALE GENOMIC DNA]</scope>
    <source>
        <strain evidence="5">IPBSL-7</strain>
    </source>
</reference>
<sequence length="150" mass="15795">MARVPAPVTVITTAVDGTPSGTTVSAFASLSIMPPMVVLALDNRGGMIDRVRTAGRIGVNILAAGQSDIALRFARRDLTDRFAGLAWHDDHGLPRIEGVAAWVRCDQLTFEPGGDHTIILGTVTAAQTGGVASLAYHLRQFQDLVPAPVP</sequence>
<accession>A0A1C0AQI6</accession>
<name>A0A1C0AQI6_9ACTN</name>
<keyword evidence="5" id="KW-1185">Reference proteome</keyword>
<dbReference type="AlphaFoldDB" id="A0A1C0AQI6"/>
<proteinExistence type="inferred from homology"/>
<dbReference type="InterPro" id="IPR012349">
    <property type="entry name" value="Split_barrel_FMN-bd"/>
</dbReference>
<dbReference type="SUPFAM" id="SSF50475">
    <property type="entry name" value="FMN-binding split barrel"/>
    <property type="match status" value="1"/>
</dbReference>
<dbReference type="Proteomes" id="UP000093501">
    <property type="component" value="Unassembled WGS sequence"/>
</dbReference>
<evidence type="ECO:0000313" key="4">
    <source>
        <dbReference type="EMBL" id="OCL36631.1"/>
    </source>
</evidence>
<dbReference type="InterPro" id="IPR050268">
    <property type="entry name" value="NADH-dep_flavin_reductase"/>
</dbReference>
<dbReference type="EMBL" id="MBQD01000011">
    <property type="protein sequence ID" value="OCL36631.1"/>
    <property type="molecule type" value="Genomic_DNA"/>
</dbReference>
<organism evidence="4 5">
    <name type="scientific">Tessaracoccus lapidicaptus</name>
    <dbReference type="NCBI Taxonomy" id="1427523"/>
    <lineage>
        <taxon>Bacteria</taxon>
        <taxon>Bacillati</taxon>
        <taxon>Actinomycetota</taxon>
        <taxon>Actinomycetes</taxon>
        <taxon>Propionibacteriales</taxon>
        <taxon>Propionibacteriaceae</taxon>
        <taxon>Tessaracoccus</taxon>
    </lineage>
</organism>
<comment type="similarity">
    <text evidence="1">Belongs to the non-flavoprotein flavin reductase family.</text>
</comment>
<dbReference type="InterPro" id="IPR002563">
    <property type="entry name" value="Flavin_Rdtase-like_dom"/>
</dbReference>
<evidence type="ECO:0000256" key="2">
    <source>
        <dbReference type="ARBA" id="ARBA00023002"/>
    </source>
</evidence>
<dbReference type="Gene3D" id="2.30.110.10">
    <property type="entry name" value="Electron Transport, Fmn-binding Protein, Chain A"/>
    <property type="match status" value="1"/>
</dbReference>
<dbReference type="PANTHER" id="PTHR30466">
    <property type="entry name" value="FLAVIN REDUCTASE"/>
    <property type="match status" value="1"/>
</dbReference>
<dbReference type="SMART" id="SM00903">
    <property type="entry name" value="Flavin_Reduct"/>
    <property type="match status" value="1"/>
</dbReference>
<dbReference type="GO" id="GO:0042602">
    <property type="term" value="F:riboflavin reductase (NADPH) activity"/>
    <property type="evidence" value="ECO:0007669"/>
    <property type="project" value="TreeGrafter"/>
</dbReference>
<gene>
    <name evidence="4" type="ORF">BCR15_00160</name>
</gene>
<feature type="domain" description="Flavin reductase like" evidence="3">
    <location>
        <begin position="1"/>
        <end position="143"/>
    </location>
</feature>
<evidence type="ECO:0000313" key="5">
    <source>
        <dbReference type="Proteomes" id="UP000093501"/>
    </source>
</evidence>
<protein>
    <recommendedName>
        <fullName evidence="3">Flavin reductase like domain-containing protein</fullName>
    </recommendedName>
</protein>
<dbReference type="Pfam" id="PF01613">
    <property type="entry name" value="Flavin_Reduct"/>
    <property type="match status" value="1"/>
</dbReference>
<evidence type="ECO:0000256" key="1">
    <source>
        <dbReference type="ARBA" id="ARBA00008898"/>
    </source>
</evidence>